<keyword evidence="1" id="KW-0732">Signal</keyword>
<evidence type="ECO:0000313" key="2">
    <source>
        <dbReference type="EMBL" id="CAF0828330.1"/>
    </source>
</evidence>
<evidence type="ECO:0000256" key="1">
    <source>
        <dbReference type="SAM" id="SignalP"/>
    </source>
</evidence>
<dbReference type="Proteomes" id="UP000663870">
    <property type="component" value="Unassembled WGS sequence"/>
</dbReference>
<proteinExistence type="predicted"/>
<dbReference type="AlphaFoldDB" id="A0A813UN41"/>
<gene>
    <name evidence="2" type="ORF">JXQ802_LOCUS5559</name>
</gene>
<reference evidence="2" key="1">
    <citation type="submission" date="2021-02" db="EMBL/GenBank/DDBJ databases">
        <authorList>
            <person name="Nowell W R."/>
        </authorList>
    </citation>
    <scope>NUCLEOTIDE SEQUENCE</scope>
</reference>
<evidence type="ECO:0000313" key="3">
    <source>
        <dbReference type="Proteomes" id="UP000663870"/>
    </source>
</evidence>
<feature type="signal peptide" evidence="1">
    <location>
        <begin position="1"/>
        <end position="18"/>
    </location>
</feature>
<sequence length="303" mass="33477">MFAIGNIIFLIIISLCHGIPTTDRQCLPDTIDFNTKVEKSSIVVYGKVMAKMLDEESDSTFHVFFQVDCILKGPATLRQINITNAGHIEGKKYCQDFSVGRGYSIAFLEPISSNTTDYYTFIPADFVEILVEENSTNLLLARTCNLHQIVPRQSSALAMEVCPAVSTDPICHETVNVTITAMTIDSSLMNTTNDFLSDLTTNDILSDLTTNNLLSDLTTNNLLSDLTTNNLLSDVTTNISNEIVSTSNENELLPSPIDSVEQEINAIRSKSDIHQIDVDQHNNAKSITYSTLFIIMAIIFCSN</sequence>
<keyword evidence="3" id="KW-1185">Reference proteome</keyword>
<comment type="caution">
    <text evidence="2">The sequence shown here is derived from an EMBL/GenBank/DDBJ whole genome shotgun (WGS) entry which is preliminary data.</text>
</comment>
<feature type="chain" id="PRO_5032746183" evidence="1">
    <location>
        <begin position="19"/>
        <end position="303"/>
    </location>
</feature>
<organism evidence="2 3">
    <name type="scientific">Rotaria sordida</name>
    <dbReference type="NCBI Taxonomy" id="392033"/>
    <lineage>
        <taxon>Eukaryota</taxon>
        <taxon>Metazoa</taxon>
        <taxon>Spiralia</taxon>
        <taxon>Gnathifera</taxon>
        <taxon>Rotifera</taxon>
        <taxon>Eurotatoria</taxon>
        <taxon>Bdelloidea</taxon>
        <taxon>Philodinida</taxon>
        <taxon>Philodinidae</taxon>
        <taxon>Rotaria</taxon>
    </lineage>
</organism>
<protein>
    <submittedName>
        <fullName evidence="2">Uncharacterized protein</fullName>
    </submittedName>
</protein>
<accession>A0A813UN41</accession>
<name>A0A813UN41_9BILA</name>
<dbReference type="EMBL" id="CAJNOL010000083">
    <property type="protein sequence ID" value="CAF0828330.1"/>
    <property type="molecule type" value="Genomic_DNA"/>
</dbReference>